<proteinExistence type="predicted"/>
<feature type="non-terminal residue" evidence="1">
    <location>
        <position position="105"/>
    </location>
</feature>
<evidence type="ECO:0000313" key="1">
    <source>
        <dbReference type="EMBL" id="EFZ11530.1"/>
    </source>
</evidence>
<dbReference type="EMBL" id="GL768304">
    <property type="protein sequence ID" value="EFZ11530.1"/>
    <property type="molecule type" value="Genomic_DNA"/>
</dbReference>
<protein>
    <submittedName>
        <fullName evidence="1">Uncharacterized protein</fullName>
    </submittedName>
</protein>
<accession>E9J6L8</accession>
<name>E9J6L8_SOLIN</name>
<dbReference type="HOGENOM" id="CLU_2239951_0_0_1"/>
<gene>
    <name evidence="1" type="ORF">SINV_04638</name>
</gene>
<dbReference type="AlphaFoldDB" id="E9J6L8"/>
<sequence>MHIYFKIFDDNSSLRTKNRVKEKRDVIYKNLMHCIIDGKKWLIFLHSETLEIPLEILLEKLLYPCLTLNNKYKMKCSKAKMPYNNCQLLCISITKKWQATKRVTP</sequence>
<organism>
    <name type="scientific">Solenopsis invicta</name>
    <name type="common">Red imported fire ant</name>
    <name type="synonym">Solenopsis wagneri</name>
    <dbReference type="NCBI Taxonomy" id="13686"/>
    <lineage>
        <taxon>Eukaryota</taxon>
        <taxon>Metazoa</taxon>
        <taxon>Ecdysozoa</taxon>
        <taxon>Arthropoda</taxon>
        <taxon>Hexapoda</taxon>
        <taxon>Insecta</taxon>
        <taxon>Pterygota</taxon>
        <taxon>Neoptera</taxon>
        <taxon>Endopterygota</taxon>
        <taxon>Hymenoptera</taxon>
        <taxon>Apocrita</taxon>
        <taxon>Aculeata</taxon>
        <taxon>Formicoidea</taxon>
        <taxon>Formicidae</taxon>
        <taxon>Myrmicinae</taxon>
        <taxon>Solenopsis</taxon>
    </lineage>
</organism>
<reference evidence="1" key="1">
    <citation type="journal article" date="2011" name="Proc. Natl. Acad. Sci. U.S.A.">
        <title>The genome of the fire ant Solenopsis invicta.</title>
        <authorList>
            <person name="Wurm Y."/>
            <person name="Wang J."/>
            <person name="Riba-Grognuz O."/>
            <person name="Corona M."/>
            <person name="Nygaard S."/>
            <person name="Hunt B.G."/>
            <person name="Ingram K.K."/>
            <person name="Falquet L."/>
            <person name="Nipitwattanaphon M."/>
            <person name="Gotzek D."/>
            <person name="Dijkstra M.B."/>
            <person name="Oettler J."/>
            <person name="Comtesse F."/>
            <person name="Shih C.J."/>
            <person name="Wu W.J."/>
            <person name="Yang C.C."/>
            <person name="Thomas J."/>
            <person name="Beaudoing E."/>
            <person name="Pradervand S."/>
            <person name="Flegel V."/>
            <person name="Cook E.D."/>
            <person name="Fabbretti R."/>
            <person name="Stockinger H."/>
            <person name="Long L."/>
            <person name="Farmerie W.G."/>
            <person name="Oakey J."/>
            <person name="Boomsma J.J."/>
            <person name="Pamilo P."/>
            <person name="Yi S.V."/>
            <person name="Heinze J."/>
            <person name="Goodisman M.A."/>
            <person name="Farinelli L."/>
            <person name="Harshman K."/>
            <person name="Hulo N."/>
            <person name="Cerutti L."/>
            <person name="Xenarios I."/>
            <person name="Shoemaker D."/>
            <person name="Keller L."/>
        </authorList>
    </citation>
    <scope>NUCLEOTIDE SEQUENCE [LARGE SCALE GENOMIC DNA]</scope>
</reference>